<sequence length="180" mass="19873">MRVGKSDLGLCQDKVQNQSACVVSNDDQQQSGLEMMGGRKGGRDGILTGNQSRCYREGHLNVFERRQGKCSHYSCDLSGIGPFGGNTNCTLQNCIEDRVYCACLVLNSLPSGLTQALKILRIDHQVVLDEAHVEAERAIYRLKRREETPLSLAIDAYDGQPETGNRKPEGESPQTSRTSR</sequence>
<evidence type="ECO:0000313" key="3">
    <source>
        <dbReference type="Proteomes" id="UP001283361"/>
    </source>
</evidence>
<dbReference type="Proteomes" id="UP001283361">
    <property type="component" value="Unassembled WGS sequence"/>
</dbReference>
<evidence type="ECO:0000313" key="2">
    <source>
        <dbReference type="EMBL" id="KAK3752291.1"/>
    </source>
</evidence>
<feature type="region of interest" description="Disordered" evidence="1">
    <location>
        <begin position="152"/>
        <end position="180"/>
    </location>
</feature>
<gene>
    <name evidence="2" type="ORF">RRG08_011251</name>
</gene>
<protein>
    <submittedName>
        <fullName evidence="2">Uncharacterized protein</fullName>
    </submittedName>
</protein>
<dbReference type="EMBL" id="JAWDGP010005772">
    <property type="protein sequence ID" value="KAK3752291.1"/>
    <property type="molecule type" value="Genomic_DNA"/>
</dbReference>
<name>A0AAE0YNA9_9GAST</name>
<reference evidence="2" key="1">
    <citation type="journal article" date="2023" name="G3 (Bethesda)">
        <title>A reference genome for the long-term kleptoplast-retaining sea slug Elysia crispata morphotype clarki.</title>
        <authorList>
            <person name="Eastman K.E."/>
            <person name="Pendleton A.L."/>
            <person name="Shaikh M.A."/>
            <person name="Suttiyut T."/>
            <person name="Ogas R."/>
            <person name="Tomko P."/>
            <person name="Gavelis G."/>
            <person name="Widhalm J.R."/>
            <person name="Wisecaver J.H."/>
        </authorList>
    </citation>
    <scope>NUCLEOTIDE SEQUENCE</scope>
    <source>
        <strain evidence="2">ECLA1</strain>
    </source>
</reference>
<evidence type="ECO:0000256" key="1">
    <source>
        <dbReference type="SAM" id="MobiDB-lite"/>
    </source>
</evidence>
<keyword evidence="3" id="KW-1185">Reference proteome</keyword>
<organism evidence="2 3">
    <name type="scientific">Elysia crispata</name>
    <name type="common">lettuce slug</name>
    <dbReference type="NCBI Taxonomy" id="231223"/>
    <lineage>
        <taxon>Eukaryota</taxon>
        <taxon>Metazoa</taxon>
        <taxon>Spiralia</taxon>
        <taxon>Lophotrochozoa</taxon>
        <taxon>Mollusca</taxon>
        <taxon>Gastropoda</taxon>
        <taxon>Heterobranchia</taxon>
        <taxon>Euthyneura</taxon>
        <taxon>Panpulmonata</taxon>
        <taxon>Sacoglossa</taxon>
        <taxon>Placobranchoidea</taxon>
        <taxon>Plakobranchidae</taxon>
        <taxon>Elysia</taxon>
    </lineage>
</organism>
<comment type="caution">
    <text evidence="2">The sequence shown here is derived from an EMBL/GenBank/DDBJ whole genome shotgun (WGS) entry which is preliminary data.</text>
</comment>
<accession>A0AAE0YNA9</accession>
<proteinExistence type="predicted"/>
<dbReference type="AlphaFoldDB" id="A0AAE0YNA9"/>